<dbReference type="RefSeq" id="WP_013494263.1">
    <property type="nucleotide sequence ID" value="NC_014830.1"/>
</dbReference>
<dbReference type="AlphaFoldDB" id="E6SFZ7"/>
<dbReference type="STRING" id="710696.Intca_3472"/>
<keyword evidence="3" id="KW-1185">Reference proteome</keyword>
<dbReference type="KEGG" id="ica:Intca_3472"/>
<dbReference type="eggNOG" id="COG0716">
    <property type="taxonomic scope" value="Bacteria"/>
</dbReference>
<dbReference type="Gene3D" id="3.40.50.360">
    <property type="match status" value="1"/>
</dbReference>
<evidence type="ECO:0000313" key="3">
    <source>
        <dbReference type="Proteomes" id="UP000008914"/>
    </source>
</evidence>
<feature type="compositionally biased region" description="Basic and acidic residues" evidence="1">
    <location>
        <begin position="154"/>
        <end position="168"/>
    </location>
</feature>
<sequence>MKALIIHESLFGNTRAVAEAVKRGLTRSRPDAVDLLRSDEAPGVIPEEVSLLILGGPTHAFSMTRPSTRTDAEAKGAKEHVRLGIREWVDAVVPRPELPVVTFDTRVKVRLMPGSAAKSAARALRARGFRRVEQGETFWVEDTDGPLRTGELERAEGWGHELGARSDLRPGAPAGR</sequence>
<dbReference type="SUPFAM" id="SSF52218">
    <property type="entry name" value="Flavoproteins"/>
    <property type="match status" value="1"/>
</dbReference>
<dbReference type="OrthoDB" id="3253043at2"/>
<dbReference type="Proteomes" id="UP000008914">
    <property type="component" value="Chromosome"/>
</dbReference>
<reference evidence="2 3" key="1">
    <citation type="journal article" date="2010" name="Stand. Genomic Sci.">
        <title>Complete genome sequence of Intrasporangium calvum type strain (7 KIP).</title>
        <authorList>
            <person name="Del Rio T.G."/>
            <person name="Chertkov O."/>
            <person name="Yasawong M."/>
            <person name="Lucas S."/>
            <person name="Deshpande S."/>
            <person name="Cheng J.F."/>
            <person name="Detter C."/>
            <person name="Tapia R."/>
            <person name="Han C."/>
            <person name="Goodwin L."/>
            <person name="Pitluck S."/>
            <person name="Liolios K."/>
            <person name="Ivanova N."/>
            <person name="Mavromatis K."/>
            <person name="Pati A."/>
            <person name="Chen A."/>
            <person name="Palaniappan K."/>
            <person name="Land M."/>
            <person name="Hauser L."/>
            <person name="Chang Y.J."/>
            <person name="Jeffries C.D."/>
            <person name="Rohde M."/>
            <person name="Pukall R."/>
            <person name="Sikorski J."/>
            <person name="Goker M."/>
            <person name="Woyke T."/>
            <person name="Bristow J."/>
            <person name="Eisen J.A."/>
            <person name="Markowitz V."/>
            <person name="Hugenholtz P."/>
            <person name="Kyrpides N.C."/>
            <person name="Klenk H.P."/>
            <person name="Lapidus A."/>
        </authorList>
    </citation>
    <scope>NUCLEOTIDE SEQUENCE [LARGE SCALE GENOMIC DNA]</scope>
    <source>
        <strain evidence="3">ATCC 23552 / DSM 43043 / JCM 3097 / NBRC 12989 / 7 KIP</strain>
    </source>
</reference>
<dbReference type="InterPro" id="IPR029039">
    <property type="entry name" value="Flavoprotein-like_sf"/>
</dbReference>
<evidence type="ECO:0000256" key="1">
    <source>
        <dbReference type="SAM" id="MobiDB-lite"/>
    </source>
</evidence>
<gene>
    <name evidence="2" type="ordered locus">Intca_3472</name>
</gene>
<name>E6SFZ7_INTC7</name>
<dbReference type="EMBL" id="CP002343">
    <property type="protein sequence ID" value="ADU49951.1"/>
    <property type="molecule type" value="Genomic_DNA"/>
</dbReference>
<feature type="region of interest" description="Disordered" evidence="1">
    <location>
        <begin position="154"/>
        <end position="176"/>
    </location>
</feature>
<organism evidence="2 3">
    <name type="scientific">Intrasporangium calvum (strain ATCC 23552 / DSM 43043 / JCM 3097 / NBRC 12989 / NCIMB 10167 / NRRL B-3866 / 7 KIP)</name>
    <dbReference type="NCBI Taxonomy" id="710696"/>
    <lineage>
        <taxon>Bacteria</taxon>
        <taxon>Bacillati</taxon>
        <taxon>Actinomycetota</taxon>
        <taxon>Actinomycetes</taxon>
        <taxon>Micrococcales</taxon>
        <taxon>Intrasporangiaceae</taxon>
        <taxon>Intrasporangium</taxon>
    </lineage>
</organism>
<proteinExistence type="predicted"/>
<evidence type="ECO:0000313" key="2">
    <source>
        <dbReference type="EMBL" id="ADU49951.1"/>
    </source>
</evidence>
<dbReference type="HOGENOM" id="CLU_132523_0_0_11"/>
<accession>E6SFZ7</accession>
<protein>
    <submittedName>
        <fullName evidence="2">Flavodoxin/nitric oxide synthase</fullName>
    </submittedName>
</protein>